<comment type="caution">
    <text evidence="1">The sequence shown here is derived from an EMBL/GenBank/DDBJ whole genome shotgun (WGS) entry which is preliminary data.</text>
</comment>
<gene>
    <name evidence="1" type="ORF">BSTOLATCC_MIC5477</name>
</gene>
<sequence length="271" mass="31002">MHKFHKPSRSSESLPFIKVSQPHGNNLNVALRVSRFSNYVFMQSQSIKIKKRLPHQPKFDFSATPQQRLGNYFVNINTDTAENDNILSNHLNITAYSEIETPSELNKSPSFILRNSESPNRFKKCIEIDSVSGQTRQKSITNLVMPAIKNPSNSSILDKKNMKKTKATPFLNVSQMTLSYQKSPKKERNEESPIRLRRKLIVEDPEYLSFDNSLIDNKKKTFPLDSISIKKKLAIKKSKANDEKRVKKKNSLSSWDALTNRLSSASNFILA</sequence>
<dbReference type="Proteomes" id="UP001162131">
    <property type="component" value="Unassembled WGS sequence"/>
</dbReference>
<evidence type="ECO:0000313" key="1">
    <source>
        <dbReference type="EMBL" id="CAG9312233.1"/>
    </source>
</evidence>
<name>A0AAU9IV91_9CILI</name>
<accession>A0AAU9IV91</accession>
<dbReference type="EMBL" id="CAJZBQ010000005">
    <property type="protein sequence ID" value="CAG9312233.1"/>
    <property type="molecule type" value="Genomic_DNA"/>
</dbReference>
<dbReference type="AlphaFoldDB" id="A0AAU9IV91"/>
<organism evidence="1 2">
    <name type="scientific">Blepharisma stoltei</name>
    <dbReference type="NCBI Taxonomy" id="1481888"/>
    <lineage>
        <taxon>Eukaryota</taxon>
        <taxon>Sar</taxon>
        <taxon>Alveolata</taxon>
        <taxon>Ciliophora</taxon>
        <taxon>Postciliodesmatophora</taxon>
        <taxon>Heterotrichea</taxon>
        <taxon>Heterotrichida</taxon>
        <taxon>Blepharismidae</taxon>
        <taxon>Blepharisma</taxon>
    </lineage>
</organism>
<protein>
    <submittedName>
        <fullName evidence="1">Uncharacterized protein</fullName>
    </submittedName>
</protein>
<keyword evidence="2" id="KW-1185">Reference proteome</keyword>
<evidence type="ECO:0000313" key="2">
    <source>
        <dbReference type="Proteomes" id="UP001162131"/>
    </source>
</evidence>
<proteinExistence type="predicted"/>
<reference evidence="1" key="1">
    <citation type="submission" date="2021-09" db="EMBL/GenBank/DDBJ databases">
        <authorList>
            <consortium name="AG Swart"/>
            <person name="Singh M."/>
            <person name="Singh A."/>
            <person name="Seah K."/>
            <person name="Emmerich C."/>
        </authorList>
    </citation>
    <scope>NUCLEOTIDE SEQUENCE</scope>
    <source>
        <strain evidence="1">ATCC30299</strain>
    </source>
</reference>